<dbReference type="InterPro" id="IPR006143">
    <property type="entry name" value="RND_pump_MFP"/>
</dbReference>
<dbReference type="GO" id="GO:1990281">
    <property type="term" value="C:efflux pump complex"/>
    <property type="evidence" value="ECO:0007669"/>
    <property type="project" value="TreeGrafter"/>
</dbReference>
<evidence type="ECO:0000256" key="1">
    <source>
        <dbReference type="ARBA" id="ARBA00009477"/>
    </source>
</evidence>
<evidence type="ECO:0000256" key="2">
    <source>
        <dbReference type="SAM" id="Coils"/>
    </source>
</evidence>
<dbReference type="Proteomes" id="UP000242999">
    <property type="component" value="Unassembled WGS sequence"/>
</dbReference>
<dbReference type="PANTHER" id="PTHR30469">
    <property type="entry name" value="MULTIDRUG RESISTANCE PROTEIN MDTA"/>
    <property type="match status" value="1"/>
</dbReference>
<evidence type="ECO:0000313" key="4">
    <source>
        <dbReference type="EMBL" id="SEI39410.1"/>
    </source>
</evidence>
<dbReference type="InterPro" id="IPR058792">
    <property type="entry name" value="Beta-barrel_RND_2"/>
</dbReference>
<dbReference type="Pfam" id="PF25954">
    <property type="entry name" value="Beta-barrel_RND_2"/>
    <property type="match status" value="1"/>
</dbReference>
<keyword evidence="5" id="KW-1185">Reference proteome</keyword>
<dbReference type="NCBIfam" id="TIGR01730">
    <property type="entry name" value="RND_mfp"/>
    <property type="match status" value="1"/>
</dbReference>
<feature type="coiled-coil region" evidence="2">
    <location>
        <begin position="111"/>
        <end position="169"/>
    </location>
</feature>
<dbReference type="STRING" id="64971.SAMN05421831_101238"/>
<gene>
    <name evidence="4" type="ORF">SAMN05421831_101238</name>
</gene>
<dbReference type="AlphaFoldDB" id="A0A1H6QIW2"/>
<comment type="similarity">
    <text evidence="1">Belongs to the membrane fusion protein (MFP) (TC 8.A.1) family.</text>
</comment>
<protein>
    <submittedName>
        <fullName evidence="4">Membrane fusion protein, multidrug efflux system</fullName>
    </submittedName>
</protein>
<keyword evidence="2" id="KW-0175">Coiled coil</keyword>
<proteinExistence type="inferred from homology"/>
<feature type="domain" description="CusB-like beta-barrel" evidence="3">
    <location>
        <begin position="204"/>
        <end position="263"/>
    </location>
</feature>
<evidence type="ECO:0000313" key="5">
    <source>
        <dbReference type="Proteomes" id="UP000242999"/>
    </source>
</evidence>
<dbReference type="GO" id="GO:0015562">
    <property type="term" value="F:efflux transmembrane transporter activity"/>
    <property type="evidence" value="ECO:0007669"/>
    <property type="project" value="TreeGrafter"/>
</dbReference>
<dbReference type="Gene3D" id="1.10.287.470">
    <property type="entry name" value="Helix hairpin bin"/>
    <property type="match status" value="1"/>
</dbReference>
<name>A0A1H6QIW2_9GAMM</name>
<dbReference type="Gene3D" id="2.40.30.170">
    <property type="match status" value="1"/>
</dbReference>
<dbReference type="EMBL" id="FNYH01000001">
    <property type="protein sequence ID" value="SEI39410.1"/>
    <property type="molecule type" value="Genomic_DNA"/>
</dbReference>
<evidence type="ECO:0000259" key="3">
    <source>
        <dbReference type="Pfam" id="PF25954"/>
    </source>
</evidence>
<dbReference type="RefSeq" id="WP_093308121.1">
    <property type="nucleotide sequence ID" value="NZ_FNYH01000001.1"/>
</dbReference>
<dbReference type="SUPFAM" id="SSF111369">
    <property type="entry name" value="HlyD-like secretion proteins"/>
    <property type="match status" value="1"/>
</dbReference>
<organism evidence="4 5">
    <name type="scientific">Allopseudospirillum japonicum</name>
    <dbReference type="NCBI Taxonomy" id="64971"/>
    <lineage>
        <taxon>Bacteria</taxon>
        <taxon>Pseudomonadati</taxon>
        <taxon>Pseudomonadota</taxon>
        <taxon>Gammaproteobacteria</taxon>
        <taxon>Oceanospirillales</taxon>
        <taxon>Oceanospirillaceae</taxon>
        <taxon>Allopseudospirillum</taxon>
    </lineage>
</organism>
<dbReference type="Gene3D" id="2.40.50.100">
    <property type="match status" value="1"/>
</dbReference>
<sequence length="368" mass="40676">MRMAPHQLTAFILLILIGLWMAQGEVRRPFAAALTQAKPTSSQPQVQIIQAQPQAIHPQLTLQAQVEAWRHVQLKAQWSAPVTEIWAKKGQDLASGEAILHLEAQDLPWQLEQARAQLVSARLDLQATQSLAKQAYQAHNQISAHQAQVQAAQAQVARIEQQIQKLTLSAPFDGYLDQLHVEIGDFVDVGQVIADYLDLSQVKLTAYLPQTQQAGIELGTPARVHFNALPTQVFDAQVDWIASEAHPSTHAYAIEVHLPHPQTSARLVGSTASLDLLLPAQTAYWVPRNALSLHEGHLYVHYVDDQQRLERLQAQLVRTQSQGVWVSLPELTQAQSLQLVVLGQHLASLGTQVIPQIANLPAFTPELP</sequence>
<dbReference type="OrthoDB" id="9806939at2"/>
<reference evidence="5" key="1">
    <citation type="submission" date="2016-10" db="EMBL/GenBank/DDBJ databases">
        <authorList>
            <person name="Varghese N."/>
            <person name="Submissions S."/>
        </authorList>
    </citation>
    <scope>NUCLEOTIDE SEQUENCE [LARGE SCALE GENOMIC DNA]</scope>
    <source>
        <strain evidence="5">DSM 7165</strain>
    </source>
</reference>
<accession>A0A1H6QIW2</accession>
<dbReference type="PANTHER" id="PTHR30469:SF29">
    <property type="entry name" value="BLR2860 PROTEIN"/>
    <property type="match status" value="1"/>
</dbReference>